<dbReference type="InterPro" id="IPR036869">
    <property type="entry name" value="J_dom_sf"/>
</dbReference>
<dbReference type="PROSITE" id="PS50076">
    <property type="entry name" value="DNAJ_2"/>
    <property type="match status" value="1"/>
</dbReference>
<feature type="domain" description="J" evidence="1">
    <location>
        <begin position="1"/>
        <end position="69"/>
    </location>
</feature>
<reference evidence="2" key="1">
    <citation type="journal article" date="2021" name="Proc. Natl. Acad. Sci. U.S.A.">
        <title>A Catalog of Tens of Thousands of Viruses from Human Metagenomes Reveals Hidden Associations with Chronic Diseases.</title>
        <authorList>
            <person name="Tisza M.J."/>
            <person name="Buck C.B."/>
        </authorList>
    </citation>
    <scope>NUCLEOTIDE SEQUENCE</scope>
    <source>
        <strain evidence="2">CtqPn17</strain>
    </source>
</reference>
<organism evidence="2">
    <name type="scientific">Caudovirales sp. ctqPn17</name>
    <dbReference type="NCBI Taxonomy" id="2825772"/>
    <lineage>
        <taxon>Viruses</taxon>
        <taxon>Duplodnaviria</taxon>
        <taxon>Heunggongvirae</taxon>
        <taxon>Uroviricota</taxon>
        <taxon>Caudoviricetes</taxon>
    </lineage>
</organism>
<sequence>MTKYFENCKTAEELKKAYKKMAAKLHPDNNPAEDTTKDFQEMQAEFQTAFEKLKNVHVNKDGEEYEKETTETAGEFMELINKLLHFPDIEVELCGSWIWVSGETKAVKDDLKALGFKWSRNKAAWYFHRDPYHKRSKKSMTLDEIRNMYGSKKYKGADADPEALPA</sequence>
<name>A0A8S5QF90_9CAUD</name>
<dbReference type="InterPro" id="IPR001623">
    <property type="entry name" value="DnaJ_domain"/>
</dbReference>
<evidence type="ECO:0000259" key="1">
    <source>
        <dbReference type="PROSITE" id="PS50076"/>
    </source>
</evidence>
<dbReference type="SUPFAM" id="SSF46565">
    <property type="entry name" value="Chaperone J-domain"/>
    <property type="match status" value="1"/>
</dbReference>
<dbReference type="Pfam" id="PF00226">
    <property type="entry name" value="DnaJ"/>
    <property type="match status" value="1"/>
</dbReference>
<evidence type="ECO:0000313" key="2">
    <source>
        <dbReference type="EMBL" id="DAE17618.1"/>
    </source>
</evidence>
<dbReference type="EMBL" id="BK015642">
    <property type="protein sequence ID" value="DAE17618.1"/>
    <property type="molecule type" value="Genomic_DNA"/>
</dbReference>
<dbReference type="Gene3D" id="1.10.287.110">
    <property type="entry name" value="DnaJ domain"/>
    <property type="match status" value="1"/>
</dbReference>
<accession>A0A8S5QF90</accession>
<protein>
    <submittedName>
        <fullName evidence="2">DnaJ-like protein</fullName>
    </submittedName>
</protein>
<proteinExistence type="predicted"/>